<reference evidence="14 17" key="2">
    <citation type="submission" date="2019-02" db="EMBL/GenBank/DDBJ databases">
        <title>Complete genome sequence of Desulfobacter hydrogenophilus AcRS1.</title>
        <authorList>
            <person name="Marietou A."/>
            <person name="Lund M.B."/>
            <person name="Marshall I.P.G."/>
            <person name="Schreiber L."/>
            <person name="Jorgensen B."/>
        </authorList>
    </citation>
    <scope>NUCLEOTIDE SEQUENCE [LARGE SCALE GENOMIC DNA]</scope>
    <source>
        <strain evidence="14 17">AcRS1</strain>
    </source>
</reference>
<evidence type="ECO:0000256" key="3">
    <source>
        <dbReference type="ARBA" id="ARBA00022553"/>
    </source>
</evidence>
<dbReference type="EMBL" id="CP036313">
    <property type="protein sequence ID" value="QBH12563.1"/>
    <property type="molecule type" value="Genomic_DNA"/>
</dbReference>
<dbReference type="PROSITE" id="PS50894">
    <property type="entry name" value="HPT"/>
    <property type="match status" value="1"/>
</dbReference>
<evidence type="ECO:0000259" key="13">
    <source>
        <dbReference type="PROSITE" id="PS50894"/>
    </source>
</evidence>
<keyword evidence="3 11" id="KW-0597">Phosphoprotein</keyword>
<dbReference type="PANTHER" id="PTHR45339:SF1">
    <property type="entry name" value="HYBRID SIGNAL TRANSDUCTION HISTIDINE KINASE J"/>
    <property type="match status" value="1"/>
</dbReference>
<evidence type="ECO:0000256" key="10">
    <source>
        <dbReference type="PROSITE-ProRule" id="PRU00110"/>
    </source>
</evidence>
<dbReference type="Pfam" id="PF00072">
    <property type="entry name" value="Response_reg"/>
    <property type="match status" value="1"/>
</dbReference>
<dbReference type="Proteomes" id="UP000293902">
    <property type="component" value="Chromosome"/>
</dbReference>
<keyword evidence="6" id="KW-0067">ATP-binding</keyword>
<dbReference type="GO" id="GO:0005524">
    <property type="term" value="F:ATP binding"/>
    <property type="evidence" value="ECO:0007669"/>
    <property type="project" value="UniProtKB-KW"/>
</dbReference>
<dbReference type="Pfam" id="PF01627">
    <property type="entry name" value="Hpt"/>
    <property type="match status" value="1"/>
</dbReference>
<dbReference type="GO" id="GO:0004672">
    <property type="term" value="F:protein kinase activity"/>
    <property type="evidence" value="ECO:0007669"/>
    <property type="project" value="UniProtKB-ARBA"/>
</dbReference>
<evidence type="ECO:0000256" key="5">
    <source>
        <dbReference type="ARBA" id="ARBA00022741"/>
    </source>
</evidence>
<dbReference type="InterPro" id="IPR001789">
    <property type="entry name" value="Sig_transdc_resp-reg_receiver"/>
</dbReference>
<protein>
    <submittedName>
        <fullName evidence="14">Response regulator</fullName>
    </submittedName>
</protein>
<evidence type="ECO:0000256" key="6">
    <source>
        <dbReference type="ARBA" id="ARBA00022840"/>
    </source>
</evidence>
<evidence type="ECO:0000313" key="17">
    <source>
        <dbReference type="Proteomes" id="UP000293902"/>
    </source>
</evidence>
<dbReference type="PANTHER" id="PTHR45339">
    <property type="entry name" value="HYBRID SIGNAL TRANSDUCTION HISTIDINE KINASE J"/>
    <property type="match status" value="1"/>
</dbReference>
<feature type="domain" description="HPt" evidence="13">
    <location>
        <begin position="171"/>
        <end position="270"/>
    </location>
</feature>
<accession>A0A328FJX8</accession>
<dbReference type="SUPFAM" id="SSF52172">
    <property type="entry name" value="CheY-like"/>
    <property type="match status" value="1"/>
</dbReference>
<dbReference type="InterPro" id="IPR008207">
    <property type="entry name" value="Sig_transdc_His_kin_Hpt_dom"/>
</dbReference>
<dbReference type="SUPFAM" id="SSF47226">
    <property type="entry name" value="Histidine-containing phosphotransfer domain, HPT domain"/>
    <property type="match status" value="1"/>
</dbReference>
<feature type="domain" description="Response regulatory" evidence="12">
    <location>
        <begin position="12"/>
        <end position="132"/>
    </location>
</feature>
<dbReference type="Gene3D" id="3.40.50.2300">
    <property type="match status" value="1"/>
</dbReference>
<evidence type="ECO:0000256" key="1">
    <source>
        <dbReference type="ARBA" id="ARBA00004651"/>
    </source>
</evidence>
<dbReference type="OrthoDB" id="9816343at2"/>
<keyword evidence="2" id="KW-1003">Cell membrane</keyword>
<evidence type="ECO:0000256" key="8">
    <source>
        <dbReference type="ARBA" id="ARBA00023012"/>
    </source>
</evidence>
<dbReference type="AlphaFoldDB" id="A0A328FJX8"/>
<evidence type="ECO:0000313" key="15">
    <source>
        <dbReference type="EMBL" id="RAM03297.1"/>
    </source>
</evidence>
<dbReference type="CDD" id="cd17546">
    <property type="entry name" value="REC_hyHK_CKI1_RcsC-like"/>
    <property type="match status" value="1"/>
</dbReference>
<dbReference type="Gene3D" id="1.20.120.160">
    <property type="entry name" value="HPT domain"/>
    <property type="match status" value="1"/>
</dbReference>
<name>A0A328FJX8_9BACT</name>
<dbReference type="EMBL" id="QLNI01000006">
    <property type="protein sequence ID" value="RAM03297.1"/>
    <property type="molecule type" value="Genomic_DNA"/>
</dbReference>
<sequence>MNDKKVFPGGYYILLAEDDKMNQVVVTGLIKMLNLGQVEIVENGKEAVKMFCSHRFDLILMDGDMPEMNGIDAALAIRAIEKDKDLSRTPIIALTAHTTQEDNTLFLNSGMDEFLTKPLSPEALNKTVQKVIRKRCSDVISGGKADAKSEASWDLEDAIDVQELKRIMTGKKSLLYKCLQAFESTYSPLIAKITTCIEKNEYDELENDAHHLKGMLKYLAAHKAVTLTEQLESESGAGNATSADFIVQVQALNDECIKIIDRIKQVLEGDFFPGA</sequence>
<evidence type="ECO:0000313" key="14">
    <source>
        <dbReference type="EMBL" id="QBH12563.1"/>
    </source>
</evidence>
<comment type="subcellular location">
    <subcellularLocation>
        <location evidence="1">Cell membrane</location>
        <topology evidence="1">Multi-pass membrane protein</topology>
    </subcellularLocation>
</comment>
<dbReference type="InterPro" id="IPR036641">
    <property type="entry name" value="HPT_dom_sf"/>
</dbReference>
<dbReference type="InterPro" id="IPR011006">
    <property type="entry name" value="CheY-like_superfamily"/>
</dbReference>
<reference evidence="15 16" key="1">
    <citation type="submission" date="2018-06" db="EMBL/GenBank/DDBJ databases">
        <title>Complete Genome Sequence of Desulfobacter hydrogenophilus (DSM3380).</title>
        <authorList>
            <person name="Marietou A."/>
            <person name="Schreiber L."/>
            <person name="Marshall I."/>
            <person name="Jorgensen B."/>
        </authorList>
    </citation>
    <scope>NUCLEOTIDE SEQUENCE [LARGE SCALE GENOMIC DNA]</scope>
    <source>
        <strain evidence="15 16">DSM 3380</strain>
    </source>
</reference>
<keyword evidence="5" id="KW-0547">Nucleotide-binding</keyword>
<keyword evidence="4" id="KW-0812">Transmembrane</keyword>
<evidence type="ECO:0000256" key="4">
    <source>
        <dbReference type="ARBA" id="ARBA00022692"/>
    </source>
</evidence>
<proteinExistence type="predicted"/>
<dbReference type="SMART" id="SM00448">
    <property type="entry name" value="REC"/>
    <property type="match status" value="1"/>
</dbReference>
<dbReference type="PROSITE" id="PS50110">
    <property type="entry name" value="RESPONSE_REGULATORY"/>
    <property type="match status" value="1"/>
</dbReference>
<evidence type="ECO:0000256" key="2">
    <source>
        <dbReference type="ARBA" id="ARBA00022475"/>
    </source>
</evidence>
<evidence type="ECO:0000256" key="11">
    <source>
        <dbReference type="PROSITE-ProRule" id="PRU00169"/>
    </source>
</evidence>
<evidence type="ECO:0000256" key="9">
    <source>
        <dbReference type="ARBA" id="ARBA00023136"/>
    </source>
</evidence>
<evidence type="ECO:0000313" key="16">
    <source>
        <dbReference type="Proteomes" id="UP000248798"/>
    </source>
</evidence>
<keyword evidence="9" id="KW-0472">Membrane</keyword>
<gene>
    <name evidence="15" type="ORF">DO021_04240</name>
    <name evidence="14" type="ORF">EYB58_06320</name>
</gene>
<dbReference type="GO" id="GO:0000160">
    <property type="term" value="P:phosphorelay signal transduction system"/>
    <property type="evidence" value="ECO:0007669"/>
    <property type="project" value="UniProtKB-KW"/>
</dbReference>
<dbReference type="Proteomes" id="UP000248798">
    <property type="component" value="Unassembled WGS sequence"/>
</dbReference>
<keyword evidence="17" id="KW-1185">Reference proteome</keyword>
<feature type="modified residue" description="4-aspartylphosphate" evidence="11">
    <location>
        <position position="62"/>
    </location>
</feature>
<keyword evidence="8" id="KW-0902">Two-component regulatory system</keyword>
<keyword evidence="7" id="KW-1133">Transmembrane helix</keyword>
<evidence type="ECO:0000256" key="7">
    <source>
        <dbReference type="ARBA" id="ARBA00022989"/>
    </source>
</evidence>
<evidence type="ECO:0000259" key="12">
    <source>
        <dbReference type="PROSITE" id="PS50110"/>
    </source>
</evidence>
<dbReference type="RefSeq" id="WP_111954046.1">
    <property type="nucleotide sequence ID" value="NZ_CP036313.1"/>
</dbReference>
<dbReference type="GO" id="GO:0005886">
    <property type="term" value="C:plasma membrane"/>
    <property type="evidence" value="ECO:0007669"/>
    <property type="project" value="UniProtKB-SubCell"/>
</dbReference>
<organism evidence="15 16">
    <name type="scientific">Desulfobacter hydrogenophilus</name>
    <dbReference type="NCBI Taxonomy" id="2291"/>
    <lineage>
        <taxon>Bacteria</taxon>
        <taxon>Pseudomonadati</taxon>
        <taxon>Thermodesulfobacteriota</taxon>
        <taxon>Desulfobacteria</taxon>
        <taxon>Desulfobacterales</taxon>
        <taxon>Desulfobacteraceae</taxon>
        <taxon>Desulfobacter</taxon>
    </lineage>
</organism>
<feature type="modified residue" description="Phosphohistidine" evidence="10">
    <location>
        <position position="210"/>
    </location>
</feature>